<keyword evidence="2" id="KW-0548">Nucleotidyltransferase</keyword>
<protein>
    <recommendedName>
        <fullName evidence="7">Reverse transcriptase RNase H-like domain-containing protein</fullName>
    </recommendedName>
</protein>
<evidence type="ECO:0000259" key="7">
    <source>
        <dbReference type="Pfam" id="PF17917"/>
    </source>
</evidence>
<evidence type="ECO:0000256" key="2">
    <source>
        <dbReference type="ARBA" id="ARBA00022695"/>
    </source>
</evidence>
<name>A0ABR0MGH3_GOSAR</name>
<dbReference type="SUPFAM" id="SSF56672">
    <property type="entry name" value="DNA/RNA polymerases"/>
    <property type="match status" value="1"/>
</dbReference>
<evidence type="ECO:0000256" key="3">
    <source>
        <dbReference type="ARBA" id="ARBA00022722"/>
    </source>
</evidence>
<evidence type="ECO:0000313" key="8">
    <source>
        <dbReference type="EMBL" id="KAK5771677.1"/>
    </source>
</evidence>
<keyword evidence="4" id="KW-0255">Endonuclease</keyword>
<keyword evidence="6" id="KW-0695">RNA-directed DNA polymerase</keyword>
<feature type="domain" description="Reverse transcriptase RNase H-like" evidence="7">
    <location>
        <begin position="5"/>
        <end position="78"/>
    </location>
</feature>
<keyword evidence="1" id="KW-0808">Transferase</keyword>
<dbReference type="PANTHER" id="PTHR34072:SF59">
    <property type="entry name" value="CCHC-TYPE INTEGRASE"/>
    <property type="match status" value="1"/>
</dbReference>
<dbReference type="EMBL" id="JARKNE010000013">
    <property type="protein sequence ID" value="KAK5771677.1"/>
    <property type="molecule type" value="Genomic_DNA"/>
</dbReference>
<sequence>MQEGKVIASASRQLKSHEKNYPTNDLELATIVFALKIWCHYLFDEKCHVYSDNKSLKYLMTQKDLNLRQRRWLEFLKDCELVINYHPGKANVVADALSRKSLFVLPARNAQLCMPDDGLILAELKVRPLFLQQIYEA</sequence>
<reference evidence="8 9" key="1">
    <citation type="submission" date="2023-03" db="EMBL/GenBank/DDBJ databases">
        <title>WGS of Gossypium arboreum.</title>
        <authorList>
            <person name="Yu D."/>
        </authorList>
    </citation>
    <scope>NUCLEOTIDE SEQUENCE [LARGE SCALE GENOMIC DNA]</scope>
    <source>
        <tissue evidence="8">Leaf</tissue>
    </source>
</reference>
<dbReference type="Pfam" id="PF17917">
    <property type="entry name" value="RT_RNaseH"/>
    <property type="match status" value="1"/>
</dbReference>
<dbReference type="Proteomes" id="UP001358586">
    <property type="component" value="Chromosome 13"/>
</dbReference>
<dbReference type="InterPro" id="IPR041373">
    <property type="entry name" value="RT_RNaseH"/>
</dbReference>
<evidence type="ECO:0000313" key="9">
    <source>
        <dbReference type="Proteomes" id="UP001358586"/>
    </source>
</evidence>
<evidence type="ECO:0000256" key="4">
    <source>
        <dbReference type="ARBA" id="ARBA00022759"/>
    </source>
</evidence>
<gene>
    <name evidence="8" type="ORF">PVK06_047913</name>
</gene>
<dbReference type="PANTHER" id="PTHR34072">
    <property type="entry name" value="ENZYMATIC POLYPROTEIN-RELATED"/>
    <property type="match status" value="1"/>
</dbReference>
<evidence type="ECO:0000256" key="1">
    <source>
        <dbReference type="ARBA" id="ARBA00022679"/>
    </source>
</evidence>
<keyword evidence="3" id="KW-0540">Nuclease</keyword>
<dbReference type="InterPro" id="IPR043502">
    <property type="entry name" value="DNA/RNA_pol_sf"/>
</dbReference>
<proteinExistence type="predicted"/>
<keyword evidence="9" id="KW-1185">Reference proteome</keyword>
<evidence type="ECO:0000256" key="6">
    <source>
        <dbReference type="ARBA" id="ARBA00022918"/>
    </source>
</evidence>
<evidence type="ECO:0000256" key="5">
    <source>
        <dbReference type="ARBA" id="ARBA00022801"/>
    </source>
</evidence>
<comment type="caution">
    <text evidence="8">The sequence shown here is derived from an EMBL/GenBank/DDBJ whole genome shotgun (WGS) entry which is preliminary data.</text>
</comment>
<dbReference type="CDD" id="cd09274">
    <property type="entry name" value="RNase_HI_RT_Ty3"/>
    <property type="match status" value="1"/>
</dbReference>
<keyword evidence="5" id="KW-0378">Hydrolase</keyword>
<accession>A0ABR0MGH3</accession>
<organism evidence="8 9">
    <name type="scientific">Gossypium arboreum</name>
    <name type="common">Tree cotton</name>
    <name type="synonym">Gossypium nanking</name>
    <dbReference type="NCBI Taxonomy" id="29729"/>
    <lineage>
        <taxon>Eukaryota</taxon>
        <taxon>Viridiplantae</taxon>
        <taxon>Streptophyta</taxon>
        <taxon>Embryophyta</taxon>
        <taxon>Tracheophyta</taxon>
        <taxon>Spermatophyta</taxon>
        <taxon>Magnoliopsida</taxon>
        <taxon>eudicotyledons</taxon>
        <taxon>Gunneridae</taxon>
        <taxon>Pentapetalae</taxon>
        <taxon>rosids</taxon>
        <taxon>malvids</taxon>
        <taxon>Malvales</taxon>
        <taxon>Malvaceae</taxon>
        <taxon>Malvoideae</taxon>
        <taxon>Gossypium</taxon>
    </lineage>
</organism>